<evidence type="ECO:0000313" key="4">
    <source>
        <dbReference type="EMBL" id="CAB4833892.1"/>
    </source>
</evidence>
<dbReference type="InterPro" id="IPR052016">
    <property type="entry name" value="Bact_Sigma-Reg"/>
</dbReference>
<keyword evidence="1" id="KW-0378">Hydrolase</keyword>
<feature type="domain" description="PPM-type phosphatase" evidence="3">
    <location>
        <begin position="190"/>
        <end position="407"/>
    </location>
</feature>
<dbReference type="EMBL" id="CAFABH010000059">
    <property type="protein sequence ID" value="CAB4833892.1"/>
    <property type="molecule type" value="Genomic_DNA"/>
</dbReference>
<dbReference type="PANTHER" id="PTHR43156:SF2">
    <property type="entry name" value="STAGE II SPORULATION PROTEIN E"/>
    <property type="match status" value="1"/>
</dbReference>
<dbReference type="SUPFAM" id="SSF55781">
    <property type="entry name" value="GAF domain-like"/>
    <property type="match status" value="1"/>
</dbReference>
<dbReference type="Gene3D" id="3.30.450.40">
    <property type="match status" value="1"/>
</dbReference>
<dbReference type="SUPFAM" id="SSF81606">
    <property type="entry name" value="PP2C-like"/>
    <property type="match status" value="1"/>
</dbReference>
<organism evidence="4">
    <name type="scientific">freshwater metagenome</name>
    <dbReference type="NCBI Taxonomy" id="449393"/>
    <lineage>
        <taxon>unclassified sequences</taxon>
        <taxon>metagenomes</taxon>
        <taxon>ecological metagenomes</taxon>
    </lineage>
</organism>
<sequence>MLYELGEKIADCIDIDELAQLTLTEAQFLMPSGKELQLGVLLVGEAVGHLSICAGQGDLFKVGALFSIDGITQQVLGSGNSEIVNDVQQDFRFQLSAGALNQVQAMLCTPIKTRDNIFGVLSVVSQMPINFSAAEAKVLNLLASQVAIAIGRVHLIHERVAQERHQESLELSKSIQMSMLPTAFPRFSKGSKIDLFAYIQPAREVGGDFYDFFHLDEKTLLVVIGDVSGKGVPAALFMVMVKTLVRAMAKQHVLPHDILAALNPELCRDNDAMMFVTLFIATVDLDTNLITYSYGGHNRPLYLSKYGIVSMLPGESGTALGIFDEASFSVETMQLNAGESLIMYTDGINEAMNVSFEEYGEERLCDLLTGLEHYNAQELIEAVNADINVFTLGAEQSDDIALIAFQLKGK</sequence>
<protein>
    <submittedName>
        <fullName evidence="4">Unannotated protein</fullName>
    </submittedName>
</protein>
<dbReference type="GO" id="GO:0016791">
    <property type="term" value="F:phosphatase activity"/>
    <property type="evidence" value="ECO:0007669"/>
    <property type="project" value="TreeGrafter"/>
</dbReference>
<dbReference type="InterPro" id="IPR036457">
    <property type="entry name" value="PPM-type-like_dom_sf"/>
</dbReference>
<evidence type="ECO:0000259" key="3">
    <source>
        <dbReference type="SMART" id="SM00331"/>
    </source>
</evidence>
<dbReference type="SMART" id="SM00331">
    <property type="entry name" value="PP2C_SIG"/>
    <property type="match status" value="1"/>
</dbReference>
<evidence type="ECO:0000256" key="1">
    <source>
        <dbReference type="ARBA" id="ARBA00022801"/>
    </source>
</evidence>
<proteinExistence type="predicted"/>
<dbReference type="Gene3D" id="3.60.40.10">
    <property type="entry name" value="PPM-type phosphatase domain"/>
    <property type="match status" value="1"/>
</dbReference>
<dbReference type="SMART" id="SM00065">
    <property type="entry name" value="GAF"/>
    <property type="match status" value="1"/>
</dbReference>
<reference evidence="4" key="1">
    <citation type="submission" date="2020-05" db="EMBL/GenBank/DDBJ databases">
        <authorList>
            <person name="Chiriac C."/>
            <person name="Salcher M."/>
            <person name="Ghai R."/>
            <person name="Kavagutti S V."/>
        </authorList>
    </citation>
    <scope>NUCLEOTIDE SEQUENCE</scope>
</reference>
<accession>A0A6J7ALW2</accession>
<dbReference type="Pfam" id="PF13185">
    <property type="entry name" value="GAF_2"/>
    <property type="match status" value="1"/>
</dbReference>
<feature type="domain" description="GAF" evidence="2">
    <location>
        <begin position="14"/>
        <end position="160"/>
    </location>
</feature>
<dbReference type="InterPro" id="IPR029016">
    <property type="entry name" value="GAF-like_dom_sf"/>
</dbReference>
<evidence type="ECO:0000259" key="2">
    <source>
        <dbReference type="SMART" id="SM00065"/>
    </source>
</evidence>
<dbReference type="InterPro" id="IPR001932">
    <property type="entry name" value="PPM-type_phosphatase-like_dom"/>
</dbReference>
<dbReference type="AlphaFoldDB" id="A0A6J7ALW2"/>
<dbReference type="Pfam" id="PF07228">
    <property type="entry name" value="SpoIIE"/>
    <property type="match status" value="1"/>
</dbReference>
<name>A0A6J7ALW2_9ZZZZ</name>
<dbReference type="InterPro" id="IPR003018">
    <property type="entry name" value="GAF"/>
</dbReference>
<dbReference type="PANTHER" id="PTHR43156">
    <property type="entry name" value="STAGE II SPORULATION PROTEIN E-RELATED"/>
    <property type="match status" value="1"/>
</dbReference>
<gene>
    <name evidence="4" type="ORF">UFOPK3174_01549</name>
</gene>